<evidence type="ECO:0008006" key="2">
    <source>
        <dbReference type="Google" id="ProtNLM"/>
    </source>
</evidence>
<dbReference type="NCBIfam" id="TIGR02436">
    <property type="entry name" value="four helix bundle protein"/>
    <property type="match status" value="1"/>
</dbReference>
<evidence type="ECO:0000313" key="1">
    <source>
        <dbReference type="EMBL" id="MPM06212.1"/>
    </source>
</evidence>
<name>A0A644WR47_9ZZZZ</name>
<accession>A0A644WR47</accession>
<dbReference type="PIRSF" id="PIRSF035652">
    <property type="entry name" value="CHP02436"/>
    <property type="match status" value="1"/>
</dbReference>
<gene>
    <name evidence="1" type="ORF">SDC9_52508</name>
</gene>
<dbReference type="EMBL" id="VSSQ01001209">
    <property type="protein sequence ID" value="MPM06212.1"/>
    <property type="molecule type" value="Genomic_DNA"/>
</dbReference>
<dbReference type="PANTHER" id="PTHR38471">
    <property type="entry name" value="FOUR HELIX BUNDLE PROTEIN"/>
    <property type="match status" value="1"/>
</dbReference>
<protein>
    <recommendedName>
        <fullName evidence="2">Four helix bundle protein</fullName>
    </recommendedName>
</protein>
<sequence>MSNSIIKTKSYDFARNIIRLYKELSINKKEYVLSKQLLRSGTSIGANVKEALRGQSRRDFLSKMNIALKEADETEYWIELLIDENYIDIQSGEKILNQCQEICKILNSIVRTVSTTT</sequence>
<proteinExistence type="predicted"/>
<comment type="caution">
    <text evidence="1">The sequence shown here is derived from an EMBL/GenBank/DDBJ whole genome shotgun (WGS) entry which is preliminary data.</text>
</comment>
<dbReference type="Gene3D" id="1.20.1440.60">
    <property type="entry name" value="23S rRNA-intervening sequence"/>
    <property type="match status" value="1"/>
</dbReference>
<dbReference type="AlphaFoldDB" id="A0A644WR47"/>
<dbReference type="InterPro" id="IPR012657">
    <property type="entry name" value="23S_rRNA-intervening_sequence"/>
</dbReference>
<dbReference type="InterPro" id="IPR036583">
    <property type="entry name" value="23S_rRNA_IVS_sf"/>
</dbReference>
<dbReference type="Pfam" id="PF05635">
    <property type="entry name" value="23S_rRNA_IVP"/>
    <property type="match status" value="1"/>
</dbReference>
<dbReference type="SUPFAM" id="SSF158446">
    <property type="entry name" value="IVS-encoded protein-like"/>
    <property type="match status" value="1"/>
</dbReference>
<reference evidence="1" key="1">
    <citation type="submission" date="2019-08" db="EMBL/GenBank/DDBJ databases">
        <authorList>
            <person name="Kucharzyk K."/>
            <person name="Murdoch R.W."/>
            <person name="Higgins S."/>
            <person name="Loffler F."/>
        </authorList>
    </citation>
    <scope>NUCLEOTIDE SEQUENCE</scope>
</reference>
<organism evidence="1">
    <name type="scientific">bioreactor metagenome</name>
    <dbReference type="NCBI Taxonomy" id="1076179"/>
    <lineage>
        <taxon>unclassified sequences</taxon>
        <taxon>metagenomes</taxon>
        <taxon>ecological metagenomes</taxon>
    </lineage>
</organism>
<dbReference type="PANTHER" id="PTHR38471:SF2">
    <property type="entry name" value="FOUR HELIX BUNDLE PROTEIN"/>
    <property type="match status" value="1"/>
</dbReference>